<comment type="caution">
    <text evidence="2">The sequence shown here is derived from an EMBL/GenBank/DDBJ whole genome shotgun (WGS) entry which is preliminary data.</text>
</comment>
<dbReference type="EMBL" id="JALJOQ010000198">
    <property type="protein sequence ID" value="KAK9790111.1"/>
    <property type="molecule type" value="Genomic_DNA"/>
</dbReference>
<evidence type="ECO:0000313" key="3">
    <source>
        <dbReference type="Proteomes" id="UP001465755"/>
    </source>
</evidence>
<feature type="region of interest" description="Disordered" evidence="1">
    <location>
        <begin position="67"/>
        <end position="120"/>
    </location>
</feature>
<evidence type="ECO:0000256" key="1">
    <source>
        <dbReference type="SAM" id="MobiDB-lite"/>
    </source>
</evidence>
<proteinExistence type="predicted"/>
<feature type="region of interest" description="Disordered" evidence="1">
    <location>
        <begin position="140"/>
        <end position="187"/>
    </location>
</feature>
<keyword evidence="3" id="KW-1185">Reference proteome</keyword>
<protein>
    <submittedName>
        <fullName evidence="2">Uncharacterized protein</fullName>
    </submittedName>
</protein>
<accession>A0AAW1NL20</accession>
<gene>
    <name evidence="2" type="ORF">WJX73_009289</name>
</gene>
<dbReference type="AlphaFoldDB" id="A0AAW1NL20"/>
<organism evidence="2 3">
    <name type="scientific">Symbiochloris irregularis</name>
    <dbReference type="NCBI Taxonomy" id="706552"/>
    <lineage>
        <taxon>Eukaryota</taxon>
        <taxon>Viridiplantae</taxon>
        <taxon>Chlorophyta</taxon>
        <taxon>core chlorophytes</taxon>
        <taxon>Trebouxiophyceae</taxon>
        <taxon>Trebouxiales</taxon>
        <taxon>Trebouxiaceae</taxon>
        <taxon>Symbiochloris</taxon>
    </lineage>
</organism>
<name>A0AAW1NL20_9CHLO</name>
<evidence type="ECO:0000313" key="2">
    <source>
        <dbReference type="EMBL" id="KAK9790111.1"/>
    </source>
</evidence>
<reference evidence="2 3" key="1">
    <citation type="journal article" date="2024" name="Nat. Commun.">
        <title>Phylogenomics reveals the evolutionary origins of lichenization in chlorophyte algae.</title>
        <authorList>
            <person name="Puginier C."/>
            <person name="Libourel C."/>
            <person name="Otte J."/>
            <person name="Skaloud P."/>
            <person name="Haon M."/>
            <person name="Grisel S."/>
            <person name="Petersen M."/>
            <person name="Berrin J.G."/>
            <person name="Delaux P.M."/>
            <person name="Dal Grande F."/>
            <person name="Keller J."/>
        </authorList>
    </citation>
    <scope>NUCLEOTIDE SEQUENCE [LARGE SCALE GENOMIC DNA]</scope>
    <source>
        <strain evidence="2 3">SAG 2036</strain>
    </source>
</reference>
<sequence length="187" mass="20729">METNAWRALQNLADKLQGRITPEEAIHEPIAAVQIKPQLDFNSEIAAVYAREFPTLSTSYKTNGRPLFQSEEEESCPAPSYRVHKNGKCYNQKPDKMALDSGRSKKRSGRPHPGSRKKCKVARKSCHWEDDFSIHMAQECNTSEHDMSSSDITVPGDPAPVSTPEADDTQTSEEGTSVAVGALAKRR</sequence>
<feature type="compositionally biased region" description="Basic residues" evidence="1">
    <location>
        <begin position="104"/>
        <end position="120"/>
    </location>
</feature>
<dbReference type="Proteomes" id="UP001465755">
    <property type="component" value="Unassembled WGS sequence"/>
</dbReference>